<dbReference type="InterPro" id="IPR021719">
    <property type="entry name" value="Prot_inh_I78"/>
</dbReference>
<dbReference type="RefSeq" id="WP_093028779.1">
    <property type="nucleotide sequence ID" value="NZ_FMZV01000003.1"/>
</dbReference>
<evidence type="ECO:0000313" key="2">
    <source>
        <dbReference type="EMBL" id="SDC75449.1"/>
    </source>
</evidence>
<accession>A0A1G6P5T2</accession>
<evidence type="ECO:0000256" key="1">
    <source>
        <dbReference type="SAM" id="SignalP"/>
    </source>
</evidence>
<dbReference type="STRING" id="639004.SAMN04488239_103316"/>
<dbReference type="AlphaFoldDB" id="A0A1G6P5T2"/>
<proteinExistence type="predicted"/>
<dbReference type="Pfam" id="PF11720">
    <property type="entry name" value="Inhibitor_I78"/>
    <property type="match status" value="1"/>
</dbReference>
<name>A0A1G6P5T2_9RHOB</name>
<feature type="signal peptide" evidence="1">
    <location>
        <begin position="1"/>
        <end position="17"/>
    </location>
</feature>
<dbReference type="OrthoDB" id="8724542at2"/>
<evidence type="ECO:0000313" key="3">
    <source>
        <dbReference type="Proteomes" id="UP000199628"/>
    </source>
</evidence>
<reference evidence="3" key="1">
    <citation type="submission" date="2016-10" db="EMBL/GenBank/DDBJ databases">
        <authorList>
            <person name="Varghese N."/>
            <person name="Submissions S."/>
        </authorList>
    </citation>
    <scope>NUCLEOTIDE SEQUENCE [LARGE SCALE GENOMIC DNA]</scope>
    <source>
        <strain evidence="3">CGMCC 1.9108</strain>
    </source>
</reference>
<keyword evidence="1" id="KW-0732">Signal</keyword>
<organism evidence="2 3">
    <name type="scientific">Ruegeria marina</name>
    <dbReference type="NCBI Taxonomy" id="639004"/>
    <lineage>
        <taxon>Bacteria</taxon>
        <taxon>Pseudomonadati</taxon>
        <taxon>Pseudomonadota</taxon>
        <taxon>Alphaproteobacteria</taxon>
        <taxon>Rhodobacterales</taxon>
        <taxon>Roseobacteraceae</taxon>
        <taxon>Ruegeria</taxon>
    </lineage>
</organism>
<dbReference type="EMBL" id="FMZV01000003">
    <property type="protein sequence ID" value="SDC75449.1"/>
    <property type="molecule type" value="Genomic_DNA"/>
</dbReference>
<dbReference type="Proteomes" id="UP000199628">
    <property type="component" value="Unassembled WGS sequence"/>
</dbReference>
<protein>
    <submittedName>
        <fullName evidence="2">Peptidase inhibitor I78 family protein</fullName>
    </submittedName>
</protein>
<dbReference type="Gene3D" id="3.30.10.10">
    <property type="entry name" value="Trypsin Inhibitor V, subunit A"/>
    <property type="match status" value="1"/>
</dbReference>
<keyword evidence="3" id="KW-1185">Reference proteome</keyword>
<feature type="chain" id="PRO_5011763715" evidence="1">
    <location>
        <begin position="18"/>
        <end position="92"/>
    </location>
</feature>
<gene>
    <name evidence="2" type="ORF">SAMN04488239_103316</name>
</gene>
<sequence>MYRATSIFLLLAACSGAAEQTPAAGPAPLDLGMCGGEGLEGIIGQPVADVMARLPDGVRVIGPDTVVTQDYRPDRLNVTTDEAGTVTGFACG</sequence>